<accession>A0AAV2T2X5</accession>
<evidence type="ECO:0000256" key="3">
    <source>
        <dbReference type="ARBA" id="ARBA00022989"/>
    </source>
</evidence>
<evidence type="ECO:0000256" key="4">
    <source>
        <dbReference type="ARBA" id="ARBA00023136"/>
    </source>
</evidence>
<dbReference type="Proteomes" id="UP001497525">
    <property type="component" value="Unassembled WGS sequence"/>
</dbReference>
<dbReference type="AlphaFoldDB" id="A0AAV2T2X5"/>
<reference evidence="6" key="1">
    <citation type="submission" date="2024-06" db="EMBL/GenBank/DDBJ databases">
        <authorList>
            <person name="Liu X."/>
            <person name="Lenzi L."/>
            <person name="Haldenby T S."/>
            <person name="Uol C."/>
        </authorList>
    </citation>
    <scope>NUCLEOTIDE SEQUENCE</scope>
</reference>
<evidence type="ECO:0000256" key="2">
    <source>
        <dbReference type="ARBA" id="ARBA00022692"/>
    </source>
</evidence>
<dbReference type="Gene3D" id="1.20.1540.10">
    <property type="entry name" value="Rhomboid-like"/>
    <property type="match status" value="1"/>
</dbReference>
<protein>
    <recommendedName>
        <fullName evidence="5">Peptidase S54 rhomboid domain-containing protein</fullName>
    </recommendedName>
</protein>
<dbReference type="GO" id="GO:0004252">
    <property type="term" value="F:serine-type endopeptidase activity"/>
    <property type="evidence" value="ECO:0007669"/>
    <property type="project" value="InterPro"/>
</dbReference>
<dbReference type="GO" id="GO:0016020">
    <property type="term" value="C:membrane"/>
    <property type="evidence" value="ECO:0007669"/>
    <property type="project" value="UniProtKB-SubCell"/>
</dbReference>
<dbReference type="InterPro" id="IPR022764">
    <property type="entry name" value="Peptidase_S54_rhomboid_dom"/>
</dbReference>
<comment type="caution">
    <text evidence="6">The sequence shown here is derived from an EMBL/GenBank/DDBJ whole genome shotgun (WGS) entry which is preliminary data.</text>
</comment>
<name>A0AAV2T2X5_CALDB</name>
<dbReference type="EMBL" id="CAXLJL010000079">
    <property type="protein sequence ID" value="CAL5131181.1"/>
    <property type="molecule type" value="Genomic_DNA"/>
</dbReference>
<comment type="subcellular location">
    <subcellularLocation>
        <location evidence="1">Membrane</location>
        <topology evidence="1">Multi-pass membrane protein</topology>
    </subcellularLocation>
</comment>
<evidence type="ECO:0000256" key="1">
    <source>
        <dbReference type="ARBA" id="ARBA00004141"/>
    </source>
</evidence>
<sequence length="127" mass="13919">MVRSQIVHLFSNRILYYLTDDEVYAADCFIGISGLVFALNVITCLATDGSFDLTLPVMGEFHIKKSVLAWLDLLLIQFPLPTSSFVGHVAGALAGLSYQRAFFERYGTIHTLDSSTTSETDTGESSS</sequence>
<evidence type="ECO:0000313" key="7">
    <source>
        <dbReference type="Proteomes" id="UP001497525"/>
    </source>
</evidence>
<dbReference type="SUPFAM" id="SSF144091">
    <property type="entry name" value="Rhomboid-like"/>
    <property type="match status" value="1"/>
</dbReference>
<proteinExistence type="predicted"/>
<keyword evidence="2" id="KW-0812">Transmembrane</keyword>
<dbReference type="Pfam" id="PF01694">
    <property type="entry name" value="Rhomboid"/>
    <property type="match status" value="1"/>
</dbReference>
<keyword evidence="4" id="KW-0472">Membrane</keyword>
<gene>
    <name evidence="6" type="ORF">CDAUBV1_LOCUS3353</name>
</gene>
<keyword evidence="3" id="KW-1133">Transmembrane helix</keyword>
<organism evidence="6 7">
    <name type="scientific">Calicophoron daubneyi</name>
    <name type="common">Rumen fluke</name>
    <name type="synonym">Paramphistomum daubneyi</name>
    <dbReference type="NCBI Taxonomy" id="300641"/>
    <lineage>
        <taxon>Eukaryota</taxon>
        <taxon>Metazoa</taxon>
        <taxon>Spiralia</taxon>
        <taxon>Lophotrochozoa</taxon>
        <taxon>Platyhelminthes</taxon>
        <taxon>Trematoda</taxon>
        <taxon>Digenea</taxon>
        <taxon>Plagiorchiida</taxon>
        <taxon>Pronocephalata</taxon>
        <taxon>Paramphistomoidea</taxon>
        <taxon>Paramphistomidae</taxon>
        <taxon>Calicophoron</taxon>
    </lineage>
</organism>
<evidence type="ECO:0000313" key="6">
    <source>
        <dbReference type="EMBL" id="CAL5131181.1"/>
    </source>
</evidence>
<feature type="domain" description="Peptidase S54 rhomboid" evidence="5">
    <location>
        <begin position="11"/>
        <end position="103"/>
    </location>
</feature>
<evidence type="ECO:0000259" key="5">
    <source>
        <dbReference type="Pfam" id="PF01694"/>
    </source>
</evidence>
<dbReference type="InterPro" id="IPR035952">
    <property type="entry name" value="Rhomboid-like_sf"/>
</dbReference>